<dbReference type="RefSeq" id="WP_147029495.1">
    <property type="nucleotide sequence ID" value="NZ_BJZU01000276.1"/>
</dbReference>
<evidence type="ECO:0000313" key="4">
    <source>
        <dbReference type="Proteomes" id="UP001156856"/>
    </source>
</evidence>
<dbReference type="Proteomes" id="UP001156856">
    <property type="component" value="Unassembled WGS sequence"/>
</dbReference>
<proteinExistence type="predicted"/>
<dbReference type="OrthoDB" id="8003380at2"/>
<evidence type="ECO:0000313" key="2">
    <source>
        <dbReference type="EMBL" id="GLS63815.1"/>
    </source>
</evidence>
<accession>A0A512JDT7</accession>
<sequence length="79" mass="8272">MPSTKHKRYIAFLVAVTGSASIGDEAEAVTYAALKPSAEEATASVKATVDAAAHVAVVGKLSTEMAKTIKLKRDEVRVI</sequence>
<reference evidence="2" key="1">
    <citation type="journal article" date="2014" name="Int. J. Syst. Evol. Microbiol.">
        <title>Complete genome of a new Firmicutes species belonging to the dominant human colonic microbiota ('Ruminococcus bicirculans') reveals two chromosomes and a selective capacity to utilize plant glucans.</title>
        <authorList>
            <consortium name="NISC Comparative Sequencing Program"/>
            <person name="Wegmann U."/>
            <person name="Louis P."/>
            <person name="Goesmann A."/>
            <person name="Henrissat B."/>
            <person name="Duncan S.H."/>
            <person name="Flint H.J."/>
        </authorList>
    </citation>
    <scope>NUCLEOTIDE SEQUENCE</scope>
    <source>
        <strain evidence="2">NBRC 107715</strain>
    </source>
</reference>
<organism evidence="1 3">
    <name type="scientific">Methylobacterium oxalidis</name>
    <dbReference type="NCBI Taxonomy" id="944322"/>
    <lineage>
        <taxon>Bacteria</taxon>
        <taxon>Pseudomonadati</taxon>
        <taxon>Pseudomonadota</taxon>
        <taxon>Alphaproteobacteria</taxon>
        <taxon>Hyphomicrobiales</taxon>
        <taxon>Methylobacteriaceae</taxon>
        <taxon>Methylobacterium</taxon>
    </lineage>
</organism>
<dbReference type="AlphaFoldDB" id="A0A512JDT7"/>
<name>A0A512JDT7_9HYPH</name>
<dbReference type="EMBL" id="BSPK01000027">
    <property type="protein sequence ID" value="GLS63815.1"/>
    <property type="molecule type" value="Genomic_DNA"/>
</dbReference>
<reference evidence="2" key="4">
    <citation type="submission" date="2023-01" db="EMBL/GenBank/DDBJ databases">
        <title>Draft genome sequence of Methylobacterium oxalidis strain NBRC 107715.</title>
        <authorList>
            <person name="Sun Q."/>
            <person name="Mori K."/>
        </authorList>
    </citation>
    <scope>NUCLEOTIDE SEQUENCE</scope>
    <source>
        <strain evidence="2">NBRC 107715</strain>
    </source>
</reference>
<keyword evidence="4" id="KW-1185">Reference proteome</keyword>
<gene>
    <name evidence="2" type="ORF">GCM10007888_21960</name>
    <name evidence="1" type="ORF">MOX02_61490</name>
</gene>
<evidence type="ECO:0000313" key="3">
    <source>
        <dbReference type="Proteomes" id="UP000321960"/>
    </source>
</evidence>
<comment type="caution">
    <text evidence="1">The sequence shown here is derived from an EMBL/GenBank/DDBJ whole genome shotgun (WGS) entry which is preliminary data.</text>
</comment>
<protein>
    <submittedName>
        <fullName evidence="1">Uncharacterized protein</fullName>
    </submittedName>
</protein>
<reference evidence="4" key="2">
    <citation type="journal article" date="2019" name="Int. J. Syst. Evol. Microbiol.">
        <title>The Global Catalogue of Microorganisms (GCM) 10K type strain sequencing project: providing services to taxonomists for standard genome sequencing and annotation.</title>
        <authorList>
            <consortium name="The Broad Institute Genomics Platform"/>
            <consortium name="The Broad Institute Genome Sequencing Center for Infectious Disease"/>
            <person name="Wu L."/>
            <person name="Ma J."/>
        </authorList>
    </citation>
    <scope>NUCLEOTIDE SEQUENCE [LARGE SCALE GENOMIC DNA]</scope>
    <source>
        <strain evidence="4">NBRC 107715</strain>
    </source>
</reference>
<dbReference type="EMBL" id="BJZU01000276">
    <property type="protein sequence ID" value="GEP08111.1"/>
    <property type="molecule type" value="Genomic_DNA"/>
</dbReference>
<evidence type="ECO:0000313" key="1">
    <source>
        <dbReference type="EMBL" id="GEP08111.1"/>
    </source>
</evidence>
<dbReference type="Proteomes" id="UP000321960">
    <property type="component" value="Unassembled WGS sequence"/>
</dbReference>
<reference evidence="1 3" key="3">
    <citation type="submission" date="2019-07" db="EMBL/GenBank/DDBJ databases">
        <title>Whole genome shotgun sequence of Methylobacterium oxalidis NBRC 107715.</title>
        <authorList>
            <person name="Hosoyama A."/>
            <person name="Uohara A."/>
            <person name="Ohji S."/>
            <person name="Ichikawa N."/>
        </authorList>
    </citation>
    <scope>NUCLEOTIDE SEQUENCE [LARGE SCALE GENOMIC DNA]</scope>
    <source>
        <strain evidence="1 3">NBRC 107715</strain>
    </source>
</reference>